<accession>A0A841BRR3</accession>
<keyword evidence="1" id="KW-0175">Coiled coil</keyword>
<evidence type="ECO:0000313" key="5">
    <source>
        <dbReference type="Proteomes" id="UP000587527"/>
    </source>
</evidence>
<feature type="coiled-coil region" evidence="1">
    <location>
        <begin position="37"/>
        <end position="126"/>
    </location>
</feature>
<gene>
    <name evidence="4" type="ORF">F4553_003268</name>
</gene>
<dbReference type="PANTHER" id="PTHR39082">
    <property type="entry name" value="PHOSPHOLIPASE C-BETA-2-RELATED"/>
    <property type="match status" value="1"/>
</dbReference>
<name>A0A841BRR3_9ACTN</name>
<evidence type="ECO:0000256" key="1">
    <source>
        <dbReference type="SAM" id="Coils"/>
    </source>
</evidence>
<evidence type="ECO:0000313" key="4">
    <source>
        <dbReference type="EMBL" id="MBB5869889.1"/>
    </source>
</evidence>
<dbReference type="AlphaFoldDB" id="A0A841BRR3"/>
<evidence type="ECO:0000259" key="2">
    <source>
        <dbReference type="Pfam" id="PF02591"/>
    </source>
</evidence>
<dbReference type="Pfam" id="PF02591">
    <property type="entry name" value="Zn_ribbon_9"/>
    <property type="match status" value="1"/>
</dbReference>
<evidence type="ECO:0000259" key="3">
    <source>
        <dbReference type="Pfam" id="PF24481"/>
    </source>
</evidence>
<dbReference type="InterPro" id="IPR003743">
    <property type="entry name" value="Zf-RING_7"/>
</dbReference>
<dbReference type="PANTHER" id="PTHR39082:SF1">
    <property type="entry name" value="SCAVENGER RECEPTOR CLASS A MEMBER 3"/>
    <property type="match status" value="1"/>
</dbReference>
<comment type="caution">
    <text evidence="4">The sequence shown here is derived from an EMBL/GenBank/DDBJ whole genome shotgun (WGS) entry which is preliminary data.</text>
</comment>
<reference evidence="4 5" key="1">
    <citation type="submission" date="2020-08" db="EMBL/GenBank/DDBJ databases">
        <title>Sequencing the genomes of 1000 actinobacteria strains.</title>
        <authorList>
            <person name="Klenk H.-P."/>
        </authorList>
    </citation>
    <scope>NUCLEOTIDE SEQUENCE [LARGE SCALE GENOMIC DNA]</scope>
    <source>
        <strain evidence="4 5">DSM 45362</strain>
    </source>
</reference>
<proteinExistence type="predicted"/>
<dbReference type="EMBL" id="JACHMN010000002">
    <property type="protein sequence ID" value="MBB5869889.1"/>
    <property type="molecule type" value="Genomic_DNA"/>
</dbReference>
<organism evidence="4 5">
    <name type="scientific">Allocatelliglobosispora scoriae</name>
    <dbReference type="NCBI Taxonomy" id="643052"/>
    <lineage>
        <taxon>Bacteria</taxon>
        <taxon>Bacillati</taxon>
        <taxon>Actinomycetota</taxon>
        <taxon>Actinomycetes</taxon>
        <taxon>Micromonosporales</taxon>
        <taxon>Micromonosporaceae</taxon>
        <taxon>Allocatelliglobosispora</taxon>
    </lineage>
</organism>
<dbReference type="InterPro" id="IPR052376">
    <property type="entry name" value="Oxidative_Scav/Glycosyltrans"/>
</dbReference>
<dbReference type="InterPro" id="IPR056003">
    <property type="entry name" value="CT398_CC_hairpin"/>
</dbReference>
<dbReference type="RefSeq" id="WP_184836855.1">
    <property type="nucleotide sequence ID" value="NZ_JACHMN010000002.1"/>
</dbReference>
<dbReference type="Pfam" id="PF24481">
    <property type="entry name" value="CT398_CC"/>
    <property type="match status" value="1"/>
</dbReference>
<feature type="domain" description="C4-type zinc ribbon" evidence="2">
    <location>
        <begin position="204"/>
        <end position="238"/>
    </location>
</feature>
<feature type="domain" description="CT398-like coiled coil hairpin" evidence="3">
    <location>
        <begin position="14"/>
        <end position="193"/>
    </location>
</feature>
<sequence>MKAEPEAQRRLLDLQALDTALAQLAHRRKNLPELAELAALAREISALSDERVRAQVDVDDLDRDITRIERDVDTVRMRLAKDQQRIDAGTGPARELTALQHEVVSLKRRQSDLEDSELELMEKREAAQATFEEITARRDATLAKREATELKRDQTLAEIAKEEEFKAAGRGPLAADLPADLVALYTRIRDSSGGIGAALLQGGRCGGCRLDVSGSEKARLRAAAPDEIVRCEECSRIMIRTSESGL</sequence>
<protein>
    <submittedName>
        <fullName evidence="4">Putative nucleic acid-binding Zn-ribbon protein</fullName>
    </submittedName>
</protein>
<dbReference type="Gene3D" id="1.10.287.1490">
    <property type="match status" value="1"/>
</dbReference>
<dbReference type="Proteomes" id="UP000587527">
    <property type="component" value="Unassembled WGS sequence"/>
</dbReference>
<keyword evidence="5" id="KW-1185">Reference proteome</keyword>